<gene>
    <name evidence="2" type="ORF">ACFQPS_08235</name>
</gene>
<accession>A0ABW2KSZ5</accession>
<dbReference type="EMBL" id="JBHTCM010000010">
    <property type="protein sequence ID" value="MFC7333149.1"/>
    <property type="molecule type" value="Genomic_DNA"/>
</dbReference>
<keyword evidence="2" id="KW-0378">Hydrolase</keyword>
<dbReference type="GO" id="GO:0004519">
    <property type="term" value="F:endonuclease activity"/>
    <property type="evidence" value="ECO:0007669"/>
    <property type="project" value="UniProtKB-KW"/>
</dbReference>
<comment type="caution">
    <text evidence="2">The sequence shown here is derived from an EMBL/GenBank/DDBJ whole genome shotgun (WGS) entry which is preliminary data.</text>
</comment>
<evidence type="ECO:0000313" key="2">
    <source>
        <dbReference type="EMBL" id="MFC7333149.1"/>
    </source>
</evidence>
<sequence>MPVRKIGLCRRSVGGRVPRGGGRRGIDVESTLERDFVLLQRFDPAVADIEERPVRIPLFRLDGRAGHYVPDFLVTYRDPARPPRLVEVKHSDDPALLAGELEARLAAARAHASDRGWRFDLVTEREIRIPRLDAAKFLLPYRDRAVGPELRDRLLALAAKPRATVATLRDAAAADLMARAQILPDIWTLVARRELLADLDCPLSLATRLHPPTGGPPWPPA</sequence>
<keyword evidence="2" id="KW-0540">Nuclease</keyword>
<dbReference type="InterPro" id="IPR014833">
    <property type="entry name" value="TnsA_N"/>
</dbReference>
<name>A0ABW2KSZ5_9PROT</name>
<evidence type="ECO:0000259" key="1">
    <source>
        <dbReference type="Pfam" id="PF08722"/>
    </source>
</evidence>
<dbReference type="RefSeq" id="WP_377358041.1">
    <property type="nucleotide sequence ID" value="NZ_JBHTCM010000010.1"/>
</dbReference>
<evidence type="ECO:0000313" key="3">
    <source>
        <dbReference type="Proteomes" id="UP001596456"/>
    </source>
</evidence>
<reference evidence="3" key="1">
    <citation type="journal article" date="2019" name="Int. J. Syst. Evol. Microbiol.">
        <title>The Global Catalogue of Microorganisms (GCM) 10K type strain sequencing project: providing services to taxonomists for standard genome sequencing and annotation.</title>
        <authorList>
            <consortium name="The Broad Institute Genomics Platform"/>
            <consortium name="The Broad Institute Genome Sequencing Center for Infectious Disease"/>
            <person name="Wu L."/>
            <person name="Ma J."/>
        </authorList>
    </citation>
    <scope>NUCLEOTIDE SEQUENCE [LARGE SCALE GENOMIC DNA]</scope>
    <source>
        <strain evidence="3">CGMCC 1.16275</strain>
    </source>
</reference>
<keyword evidence="3" id="KW-1185">Reference proteome</keyword>
<dbReference type="Proteomes" id="UP001596456">
    <property type="component" value="Unassembled WGS sequence"/>
</dbReference>
<dbReference type="Pfam" id="PF08722">
    <property type="entry name" value="Tn7_TnsA-like_N"/>
    <property type="match status" value="1"/>
</dbReference>
<feature type="domain" description="TnsA endonuclease N-terminal" evidence="1">
    <location>
        <begin position="43"/>
        <end position="124"/>
    </location>
</feature>
<organism evidence="2 3">
    <name type="scientific">Rhodocista pekingensis</name>
    <dbReference type="NCBI Taxonomy" id="201185"/>
    <lineage>
        <taxon>Bacteria</taxon>
        <taxon>Pseudomonadati</taxon>
        <taxon>Pseudomonadota</taxon>
        <taxon>Alphaproteobacteria</taxon>
        <taxon>Rhodospirillales</taxon>
        <taxon>Azospirillaceae</taxon>
        <taxon>Rhodocista</taxon>
    </lineage>
</organism>
<keyword evidence="2" id="KW-0255">Endonuclease</keyword>
<protein>
    <submittedName>
        <fullName evidence="2">TnsA endonuclease N-terminal domain-containing protein</fullName>
    </submittedName>
</protein>
<proteinExistence type="predicted"/>